<dbReference type="EMBL" id="ACJA02000004">
    <property type="protein sequence ID" value="EFH94543.1"/>
    <property type="molecule type" value="Genomic_DNA"/>
</dbReference>
<reference evidence="2 3" key="1">
    <citation type="submission" date="2010-05" db="EMBL/GenBank/DDBJ databases">
        <authorList>
            <person name="Muzny D."/>
            <person name="Qin X."/>
            <person name="Buhay C."/>
            <person name="Dugan-Rocha S."/>
            <person name="Ding Y."/>
            <person name="Chen G."/>
            <person name="Hawes A."/>
            <person name="Holder M."/>
            <person name="Jhangiani S."/>
            <person name="Johnson A."/>
            <person name="Khan Z."/>
            <person name="Li Z."/>
            <person name="Liu W."/>
            <person name="Liu X."/>
            <person name="Perez L."/>
            <person name="Shen H."/>
            <person name="Wang Q."/>
            <person name="Watt J."/>
            <person name="Xi L."/>
            <person name="Xin Y."/>
            <person name="Zhou J."/>
            <person name="Deng J."/>
            <person name="Jiang H."/>
            <person name="Liu Y."/>
            <person name="Qu J."/>
            <person name="Song X.-Z."/>
            <person name="Zhang L."/>
            <person name="Villasana D."/>
            <person name="Johnson A."/>
            <person name="Liu J."/>
            <person name="Liyanage D."/>
            <person name="Lorensuhewa L."/>
            <person name="Robinson T."/>
            <person name="Song A."/>
            <person name="Song B.-B."/>
            <person name="Dinh H."/>
            <person name="Thornton R."/>
            <person name="Coyle M."/>
            <person name="Francisco L."/>
            <person name="Jackson L."/>
            <person name="Javaid M."/>
            <person name="Korchina V."/>
            <person name="Kovar C."/>
            <person name="Mata R."/>
            <person name="Mathew T."/>
            <person name="Ngo R."/>
            <person name="Nguyen L."/>
            <person name="Nguyen N."/>
            <person name="Okwuonu G."/>
            <person name="Ongeri F."/>
            <person name="Pham C."/>
            <person name="Simmons D."/>
            <person name="Wilczek-Boney K."/>
            <person name="Hale W."/>
            <person name="Jakkamsetti A."/>
            <person name="Pham P."/>
            <person name="Ruth R."/>
            <person name="San Lucas F."/>
            <person name="Warren J."/>
            <person name="Zhang J."/>
            <person name="Zhao Z."/>
            <person name="Zhou C."/>
            <person name="Zhu D."/>
            <person name="Lee S."/>
            <person name="Bess C."/>
            <person name="Blankenburg K."/>
            <person name="Forbes L."/>
            <person name="Fu Q."/>
            <person name="Gubbala S."/>
            <person name="Hirani K."/>
            <person name="Jayaseelan J.C."/>
            <person name="Lara F."/>
            <person name="Munidasa M."/>
            <person name="Palculict T."/>
            <person name="Patil S."/>
            <person name="Pu L.-L."/>
            <person name="Saada N."/>
            <person name="Tang L."/>
            <person name="Weissenberger G."/>
            <person name="Zhu Y."/>
            <person name="Hemphill L."/>
            <person name="Shang Y."/>
            <person name="Youmans B."/>
            <person name="Ayvaz T."/>
            <person name="Ross M."/>
            <person name="Santibanez J."/>
            <person name="Aqrawi P."/>
            <person name="Gross S."/>
            <person name="Joshi V."/>
            <person name="Fowler G."/>
            <person name="Nazareth L."/>
            <person name="Reid J."/>
            <person name="Worley K."/>
            <person name="Petrosino J."/>
            <person name="Highlander S."/>
            <person name="Gibbs R."/>
        </authorList>
    </citation>
    <scope>NUCLEOTIDE SEQUENCE [LARGE SCALE GENOMIC DNA]</scope>
    <source>
        <strain evidence="2 3">MN8</strain>
    </source>
</reference>
<protein>
    <recommendedName>
        <fullName evidence="4">BrxA/BrxB family bacilliredoxin</fullName>
    </recommendedName>
</protein>
<evidence type="ECO:0000313" key="3">
    <source>
        <dbReference type="Proteomes" id="UP000003455"/>
    </source>
</evidence>
<dbReference type="Gene3D" id="3.40.30.10">
    <property type="entry name" value="Glutaredoxin"/>
    <property type="match status" value="1"/>
</dbReference>
<dbReference type="InterPro" id="IPR009474">
    <property type="entry name" value="BrxB/BrxA"/>
</dbReference>
<name>A0A0E1X6X5_STAAU</name>
<evidence type="ECO:0000256" key="1">
    <source>
        <dbReference type="ARBA" id="ARBA00038305"/>
    </source>
</evidence>
<comment type="similarity">
    <text evidence="1">Belongs to the bacilliredoxin family.</text>
</comment>
<dbReference type="HOGENOM" id="CLU_132521_0_0_9"/>
<dbReference type="PANTHER" id="PTHR40052">
    <property type="entry name" value="UPF0403 PROTEIN YQIW-RELATED"/>
    <property type="match status" value="1"/>
</dbReference>
<accession>A0A0E1X6X5</accession>
<dbReference type="NCBIfam" id="TIGR04191">
    <property type="entry name" value="YphP_YqiW"/>
    <property type="match status" value="1"/>
</dbReference>
<gene>
    <name evidence="2" type="ORF">HMPREF0769_12164</name>
</gene>
<dbReference type="PANTHER" id="PTHR40052:SF1">
    <property type="entry name" value="BACILLIREDOXIN BRXB"/>
    <property type="match status" value="1"/>
</dbReference>
<sequence>MIELMDMNFDLYMNGVVEQARNEIESAGYEQLTTAEDVDKVLKQDGTTLVMINSVCGCAGGIARPAASHALHYDVLPDRLVTVFAGQDKEATQRAREYFEGYAPSSPSFALVKDGNITEMIERHQIEGHDVMNVINQLQTLFNKYCEER</sequence>
<evidence type="ECO:0008006" key="4">
    <source>
        <dbReference type="Google" id="ProtNLM"/>
    </source>
</evidence>
<dbReference type="AlphaFoldDB" id="A0A0E1X6X5"/>
<dbReference type="Proteomes" id="UP000003455">
    <property type="component" value="Chromosome"/>
</dbReference>
<proteinExistence type="inferred from homology"/>
<comment type="caution">
    <text evidence="2">The sequence shown here is derived from an EMBL/GenBank/DDBJ whole genome shotgun (WGS) entry which is preliminary data.</text>
</comment>
<organism evidence="2 3">
    <name type="scientific">Staphylococcus aureus subsp. aureus MN8</name>
    <dbReference type="NCBI Taxonomy" id="548470"/>
    <lineage>
        <taxon>Bacteria</taxon>
        <taxon>Bacillati</taxon>
        <taxon>Bacillota</taxon>
        <taxon>Bacilli</taxon>
        <taxon>Bacillales</taxon>
        <taxon>Staphylococcaceae</taxon>
        <taxon>Staphylococcus</taxon>
    </lineage>
</organism>
<dbReference type="Pfam" id="PF06491">
    <property type="entry name" value="Disulph_isomer"/>
    <property type="match status" value="1"/>
</dbReference>
<evidence type="ECO:0000313" key="2">
    <source>
        <dbReference type="EMBL" id="EFH94543.1"/>
    </source>
</evidence>